<dbReference type="Pfam" id="PF05983">
    <property type="entry name" value="Med7"/>
    <property type="match status" value="1"/>
</dbReference>
<feature type="compositionally biased region" description="Polar residues" evidence="10">
    <location>
        <begin position="127"/>
        <end position="144"/>
    </location>
</feature>
<evidence type="ECO:0000256" key="9">
    <source>
        <dbReference type="SAM" id="Coils"/>
    </source>
</evidence>
<accession>A0A9W8G3I7</accession>
<dbReference type="GO" id="GO:0000172">
    <property type="term" value="C:ribonuclease MRP complex"/>
    <property type="evidence" value="ECO:0007669"/>
    <property type="project" value="InterPro"/>
</dbReference>
<reference evidence="13" key="1">
    <citation type="submission" date="2022-07" db="EMBL/GenBank/DDBJ databases">
        <title>Phylogenomic reconstructions and comparative analyses of Kickxellomycotina fungi.</title>
        <authorList>
            <person name="Reynolds N.K."/>
            <person name="Stajich J.E."/>
            <person name="Barry K."/>
            <person name="Grigoriev I.V."/>
            <person name="Crous P."/>
            <person name="Smith M.E."/>
        </authorList>
    </citation>
    <scope>NUCLEOTIDE SEQUENCE</scope>
    <source>
        <strain evidence="13">NRRL 3115</strain>
    </source>
</reference>
<dbReference type="InterPro" id="IPR037212">
    <property type="entry name" value="Med7/Med21-like"/>
</dbReference>
<dbReference type="Proteomes" id="UP001151518">
    <property type="component" value="Unassembled WGS sequence"/>
</dbReference>
<dbReference type="SUPFAM" id="SSF103025">
    <property type="entry name" value="Folate-binding domain"/>
    <property type="match status" value="1"/>
</dbReference>
<dbReference type="AlphaFoldDB" id="A0A9W8G3I7"/>
<sequence>MDSGGKGNDRSRKQFAGEKRKTQQQAYTQKKRNKQPSALQQHVAEHAKVPAHATLEKARSIDVVGFVEARSFEINALQRSLESARDSGNARAFQTLPRHLRRRAASHNVKRVPARLREKAIAEMKKSAQTSKTLSEAGQLTNAKRVNRYKRRRTKSVRMEYELRQMEKRWLETHVWHAKRMHMKERWGTMIADSPTERSHRAAYRAAMEKTYIQDVSYFRTLEFTGTEQDIIQLFSRLTASSDTAISAKSYLDGSRITPLTLYCADKFPLGLLGPASAIWKPSAPNSSTHRTLWLRLHPAHANAVKEQLIAHGEKVNVADITCELVSFELLGGQSTQLLATVLSHATHSNACGSGVLQLIKSLPSPACLSEGSVIALRIHDPRLRFPYKLESDDSTIALGQQDKQKLDNLLLNWPAEAASLSGEEDNGIWDRAGCAKDAERRPSESMLNERRQQRLIPGSKLEPIPGVDATVPLLLIRSGPEMLLGSRVASTNSEYIDNLAHGWTLLAPRGWGMSLWMAFNFAGARAQGLQERLHIGLEAGLPMFPTDWPGTRAYDEWTGPRAADEYLRWLRQPPGKRTNYLKFGVSSPFFPPFHKLLGIHDIPDVYPHIEPNDLECKMKRLRKINADKKISYTGASKTFNSSENKDATCDITMASPSAEPAQQAAGQQLDALYPAPPDYYSLFTDANVERATSSSLATVLDDHELRFLVPPPPPSSGSYTMFGRTWQVNDRLPTLAEQQIPQLYPNGSIDRVAELKKLNHSVIFEFLELVDVLIKDPSQYDTQTDRLRDIFVNAHHLINEYRDHQAKETLKMMLRQQIDNKRQATEATLAKCEELKTTIESLKQEALDMETRLNPATEATEKSQDFDNEEEKGDHWSKDGNKIIPSVTLSTSLKARLYNTGMKNITASIQALT</sequence>
<evidence type="ECO:0000313" key="14">
    <source>
        <dbReference type="Proteomes" id="UP001151518"/>
    </source>
</evidence>
<keyword evidence="13" id="KW-0378">Hydrolase</keyword>
<evidence type="ECO:0000259" key="12">
    <source>
        <dbReference type="Pfam" id="PF08170"/>
    </source>
</evidence>
<keyword evidence="4" id="KW-0819">tRNA processing</keyword>
<evidence type="ECO:0000256" key="1">
    <source>
        <dbReference type="ARBA" id="ARBA00004123"/>
    </source>
</evidence>
<feature type="compositionally biased region" description="Basic and acidic residues" evidence="10">
    <location>
        <begin position="873"/>
        <end position="882"/>
    </location>
</feature>
<dbReference type="InterPro" id="IPR009244">
    <property type="entry name" value="Mediatior_Med7"/>
</dbReference>
<comment type="subcellular location">
    <subcellularLocation>
        <location evidence="1">Nucleus</location>
    </subcellularLocation>
</comment>
<feature type="region of interest" description="Disordered" evidence="10">
    <location>
        <begin position="126"/>
        <end position="146"/>
    </location>
</feature>
<dbReference type="Gene3D" id="6.10.140.1520">
    <property type="match status" value="1"/>
</dbReference>
<evidence type="ECO:0000256" key="3">
    <source>
        <dbReference type="ARBA" id="ARBA00020631"/>
    </source>
</evidence>
<comment type="caution">
    <text evidence="13">The sequence shown here is derived from an EMBL/GenBank/DDBJ whole genome shotgun (WGS) entry which is preliminary data.</text>
</comment>
<evidence type="ECO:0000259" key="11">
    <source>
        <dbReference type="Pfam" id="PF06978"/>
    </source>
</evidence>
<dbReference type="GO" id="GO:0016592">
    <property type="term" value="C:mediator complex"/>
    <property type="evidence" value="ECO:0007669"/>
    <property type="project" value="InterPro"/>
</dbReference>
<evidence type="ECO:0000313" key="13">
    <source>
        <dbReference type="EMBL" id="KAJ2669758.1"/>
    </source>
</evidence>
<dbReference type="InterPro" id="IPR039182">
    <property type="entry name" value="Pop1"/>
</dbReference>
<evidence type="ECO:0000256" key="6">
    <source>
        <dbReference type="ARBA" id="ARBA00023163"/>
    </source>
</evidence>
<keyword evidence="5" id="KW-0805">Transcription regulation</keyword>
<dbReference type="Gene3D" id="6.10.140.200">
    <property type="match status" value="1"/>
</dbReference>
<dbReference type="GO" id="GO:0016787">
    <property type="term" value="F:hydrolase activity"/>
    <property type="evidence" value="ECO:0007669"/>
    <property type="project" value="UniProtKB-KW"/>
</dbReference>
<dbReference type="OrthoDB" id="442863at2759"/>
<dbReference type="Pfam" id="PF06978">
    <property type="entry name" value="POP1_N"/>
    <property type="match status" value="1"/>
</dbReference>
<evidence type="ECO:0000256" key="2">
    <source>
        <dbReference type="ARBA" id="ARBA00009994"/>
    </source>
</evidence>
<feature type="coiled-coil region" evidence="9">
    <location>
        <begin position="816"/>
        <end position="853"/>
    </location>
</feature>
<dbReference type="EMBL" id="JANBTW010000141">
    <property type="protein sequence ID" value="KAJ2669758.1"/>
    <property type="molecule type" value="Genomic_DNA"/>
</dbReference>
<dbReference type="InterPro" id="IPR044888">
    <property type="entry name" value="Mediatior_Med7_sf"/>
</dbReference>
<dbReference type="PANTHER" id="PTHR22731:SF3">
    <property type="entry name" value="RIBONUCLEASES P_MRP PROTEIN SUBUNIT POP1"/>
    <property type="match status" value="1"/>
</dbReference>
<keyword evidence="9" id="KW-0175">Coiled coil</keyword>
<dbReference type="GO" id="GO:0006357">
    <property type="term" value="P:regulation of transcription by RNA polymerase II"/>
    <property type="evidence" value="ECO:0007669"/>
    <property type="project" value="InterPro"/>
</dbReference>
<keyword evidence="6" id="KW-0804">Transcription</keyword>
<dbReference type="GO" id="GO:0003712">
    <property type="term" value="F:transcription coregulator activity"/>
    <property type="evidence" value="ECO:0007669"/>
    <property type="project" value="InterPro"/>
</dbReference>
<keyword evidence="7" id="KW-0539">Nucleus</keyword>
<gene>
    <name evidence="13" type="primary">POP1</name>
    <name evidence="13" type="ORF">GGI25_006045</name>
</gene>
<feature type="domain" description="POPLD" evidence="12">
    <location>
        <begin position="503"/>
        <end position="593"/>
    </location>
</feature>
<feature type="region of interest" description="Disordered" evidence="10">
    <location>
        <begin position="1"/>
        <end position="46"/>
    </location>
</feature>
<dbReference type="GO" id="GO:0005655">
    <property type="term" value="C:nucleolar ribonuclease P complex"/>
    <property type="evidence" value="ECO:0007669"/>
    <property type="project" value="InterPro"/>
</dbReference>
<evidence type="ECO:0000256" key="7">
    <source>
        <dbReference type="ARBA" id="ARBA00023242"/>
    </source>
</evidence>
<feature type="compositionally biased region" description="Basic and acidic residues" evidence="10">
    <location>
        <begin position="7"/>
        <end position="21"/>
    </location>
</feature>
<organism evidence="13 14">
    <name type="scientific">Coemansia spiralis</name>
    <dbReference type="NCBI Taxonomy" id="417178"/>
    <lineage>
        <taxon>Eukaryota</taxon>
        <taxon>Fungi</taxon>
        <taxon>Fungi incertae sedis</taxon>
        <taxon>Zoopagomycota</taxon>
        <taxon>Kickxellomycotina</taxon>
        <taxon>Kickxellomycetes</taxon>
        <taxon>Kickxellales</taxon>
        <taxon>Kickxellaceae</taxon>
        <taxon>Coemansia</taxon>
    </lineage>
</organism>
<evidence type="ECO:0000256" key="5">
    <source>
        <dbReference type="ARBA" id="ARBA00023015"/>
    </source>
</evidence>
<dbReference type="PANTHER" id="PTHR22731">
    <property type="entry name" value="RIBONUCLEASES P/MRP PROTEIN SUBUNIT POP1"/>
    <property type="match status" value="1"/>
</dbReference>
<dbReference type="SUPFAM" id="SSF140718">
    <property type="entry name" value="Mediator hinge subcomplex-like"/>
    <property type="match status" value="1"/>
</dbReference>
<comment type="similarity">
    <text evidence="2">Belongs to the Mediator complex subunit 7 family.</text>
</comment>
<evidence type="ECO:0000256" key="10">
    <source>
        <dbReference type="SAM" id="MobiDB-lite"/>
    </source>
</evidence>
<dbReference type="InterPro" id="IPR012590">
    <property type="entry name" value="POPLD_dom"/>
</dbReference>
<dbReference type="GO" id="GO:0001682">
    <property type="term" value="P:tRNA 5'-leader removal"/>
    <property type="evidence" value="ECO:0007669"/>
    <property type="project" value="InterPro"/>
</dbReference>
<feature type="region of interest" description="Disordered" evidence="10">
    <location>
        <begin position="854"/>
        <end position="882"/>
    </location>
</feature>
<protein>
    <recommendedName>
        <fullName evidence="3">Mediator of RNA polymerase II transcription subunit 7</fullName>
    </recommendedName>
    <alternativeName>
        <fullName evidence="8">Mediator complex subunit 7</fullName>
    </alternativeName>
</protein>
<name>A0A9W8G3I7_9FUNG</name>
<dbReference type="Pfam" id="PF08170">
    <property type="entry name" value="POPLD"/>
    <property type="match status" value="1"/>
</dbReference>
<dbReference type="InterPro" id="IPR009723">
    <property type="entry name" value="Pop1_N"/>
</dbReference>
<evidence type="ECO:0000256" key="8">
    <source>
        <dbReference type="ARBA" id="ARBA00031258"/>
    </source>
</evidence>
<proteinExistence type="inferred from homology"/>
<feature type="domain" description="Pop1 N-terminal" evidence="11">
    <location>
        <begin position="66"/>
        <end position="156"/>
    </location>
</feature>
<evidence type="ECO:0000256" key="4">
    <source>
        <dbReference type="ARBA" id="ARBA00022694"/>
    </source>
</evidence>